<dbReference type="AlphaFoldDB" id="A0A9D1ZVN6"/>
<accession>A0A9D1ZVN6</accession>
<comment type="caution">
    <text evidence="1">The sequence shown here is derived from an EMBL/GenBank/DDBJ whole genome shotgun (WGS) entry which is preliminary data.</text>
</comment>
<protein>
    <submittedName>
        <fullName evidence="1">Uncharacterized protein</fullName>
    </submittedName>
</protein>
<dbReference type="Proteomes" id="UP000886750">
    <property type="component" value="Unassembled WGS sequence"/>
</dbReference>
<name>A0A9D1ZVN6_9FIRM</name>
<sequence>MQNRENAGKNKKTVLIIAIALLLVLALTLGGFTFARYISQDSGSDTARVAAWGFTISVGDDSDEGFQTSYQNDDGEVIVAAADSTKVVAPGTSGKMTFSITGTAEVAAKVTMTVGNNAGIEQDVRDIGVVLAPGEGEAITYNPVRFTLRKDGTTVQVNGENKIVASEGTAVENVSLTELATILEAAFTEEVEPNAQIATAGTYTIEWSWAFENKYFTADGDITDTPTDNLSCDVLDTIIAQPQENRPTTVMIGATEYSISGITQEIGFALSISVEQIEDLA</sequence>
<proteinExistence type="predicted"/>
<reference evidence="1" key="1">
    <citation type="journal article" date="2021" name="PeerJ">
        <title>Extensive microbial diversity within the chicken gut microbiome revealed by metagenomics and culture.</title>
        <authorList>
            <person name="Gilroy R."/>
            <person name="Ravi A."/>
            <person name="Getino M."/>
            <person name="Pursley I."/>
            <person name="Horton D.L."/>
            <person name="Alikhan N.F."/>
            <person name="Baker D."/>
            <person name="Gharbi K."/>
            <person name="Hall N."/>
            <person name="Watson M."/>
            <person name="Adriaenssens E.M."/>
            <person name="Foster-Nyarko E."/>
            <person name="Jarju S."/>
            <person name="Secka A."/>
            <person name="Antonio M."/>
            <person name="Oren A."/>
            <person name="Chaudhuri R.R."/>
            <person name="La Ragione R."/>
            <person name="Hildebrand F."/>
            <person name="Pallen M.J."/>
        </authorList>
    </citation>
    <scope>NUCLEOTIDE SEQUENCE</scope>
    <source>
        <strain evidence="1">1345</strain>
    </source>
</reference>
<evidence type="ECO:0000313" key="2">
    <source>
        <dbReference type="Proteomes" id="UP000886750"/>
    </source>
</evidence>
<dbReference type="EMBL" id="DXCQ01000041">
    <property type="protein sequence ID" value="HIY97032.1"/>
    <property type="molecule type" value="Genomic_DNA"/>
</dbReference>
<gene>
    <name evidence="1" type="ORF">H9729_05025</name>
</gene>
<evidence type="ECO:0000313" key="1">
    <source>
        <dbReference type="EMBL" id="HIY97032.1"/>
    </source>
</evidence>
<organism evidence="1 2">
    <name type="scientific">Candidatus Borkfalkia excrementigallinarum</name>
    <dbReference type="NCBI Taxonomy" id="2838506"/>
    <lineage>
        <taxon>Bacteria</taxon>
        <taxon>Bacillati</taxon>
        <taxon>Bacillota</taxon>
        <taxon>Clostridia</taxon>
        <taxon>Christensenellales</taxon>
        <taxon>Christensenellaceae</taxon>
        <taxon>Candidatus Borkfalkia</taxon>
    </lineage>
</organism>
<reference evidence="1" key="2">
    <citation type="submission" date="2021-04" db="EMBL/GenBank/DDBJ databases">
        <authorList>
            <person name="Gilroy R."/>
        </authorList>
    </citation>
    <scope>NUCLEOTIDE SEQUENCE</scope>
    <source>
        <strain evidence="1">1345</strain>
    </source>
</reference>